<dbReference type="NCBIfam" id="TIGR00254">
    <property type="entry name" value="GGDEF"/>
    <property type="match status" value="1"/>
</dbReference>
<dbReference type="Gene3D" id="3.20.20.450">
    <property type="entry name" value="EAL domain"/>
    <property type="match status" value="1"/>
</dbReference>
<dbReference type="OrthoDB" id="9813903at2"/>
<dbReference type="Gene3D" id="3.10.580.10">
    <property type="entry name" value="CBS-domain"/>
    <property type="match status" value="1"/>
</dbReference>
<feature type="domain" description="EAL" evidence="1">
    <location>
        <begin position="190"/>
        <end position="442"/>
    </location>
</feature>
<dbReference type="PANTHER" id="PTHR33121:SF76">
    <property type="entry name" value="SIGNALING PROTEIN"/>
    <property type="match status" value="1"/>
</dbReference>
<evidence type="ECO:0000259" key="1">
    <source>
        <dbReference type="PROSITE" id="PS50883"/>
    </source>
</evidence>
<dbReference type="RefSeq" id="WP_084728465.1">
    <property type="nucleotide sequence ID" value="NZ_FQWY01000049.1"/>
</dbReference>
<dbReference type="InterPro" id="IPR029787">
    <property type="entry name" value="Nucleotide_cyclase"/>
</dbReference>
<accession>A0A1M5RH34</accession>
<dbReference type="SMART" id="SM00052">
    <property type="entry name" value="EAL"/>
    <property type="match status" value="1"/>
</dbReference>
<dbReference type="CDD" id="cd01949">
    <property type="entry name" value="GGDEF"/>
    <property type="match status" value="1"/>
</dbReference>
<dbReference type="SMART" id="SM00267">
    <property type="entry name" value="GGDEF"/>
    <property type="match status" value="1"/>
</dbReference>
<dbReference type="InterPro" id="IPR046342">
    <property type="entry name" value="CBS_dom_sf"/>
</dbReference>
<dbReference type="PROSITE" id="PS50887">
    <property type="entry name" value="GGDEF"/>
    <property type="match status" value="2"/>
</dbReference>
<organism evidence="3 4">
    <name type="scientific">Thermosyntropha lipolytica DSM 11003</name>
    <dbReference type="NCBI Taxonomy" id="1123382"/>
    <lineage>
        <taxon>Bacteria</taxon>
        <taxon>Bacillati</taxon>
        <taxon>Bacillota</taxon>
        <taxon>Clostridia</taxon>
        <taxon>Eubacteriales</taxon>
        <taxon>Syntrophomonadaceae</taxon>
        <taxon>Thermosyntropha</taxon>
    </lineage>
</organism>
<dbReference type="InterPro" id="IPR000644">
    <property type="entry name" value="CBS_dom"/>
</dbReference>
<dbReference type="SUPFAM" id="SSF54631">
    <property type="entry name" value="CBS-domain pair"/>
    <property type="match status" value="1"/>
</dbReference>
<evidence type="ECO:0000259" key="2">
    <source>
        <dbReference type="PROSITE" id="PS50887"/>
    </source>
</evidence>
<evidence type="ECO:0000313" key="3">
    <source>
        <dbReference type="EMBL" id="SHH25450.1"/>
    </source>
</evidence>
<feature type="domain" description="GGDEF" evidence="2">
    <location>
        <begin position="51"/>
        <end position="200"/>
    </location>
</feature>
<dbReference type="Gene3D" id="3.30.70.270">
    <property type="match status" value="2"/>
</dbReference>
<name>A0A1M5RH34_9FIRM</name>
<evidence type="ECO:0000313" key="4">
    <source>
        <dbReference type="Proteomes" id="UP000242329"/>
    </source>
</evidence>
<dbReference type="Proteomes" id="UP000242329">
    <property type="component" value="Unassembled WGS sequence"/>
</dbReference>
<dbReference type="InterPro" id="IPR050706">
    <property type="entry name" value="Cyclic-di-GMP_PDE-like"/>
</dbReference>
<keyword evidence="4" id="KW-1185">Reference proteome</keyword>
<dbReference type="InterPro" id="IPR043128">
    <property type="entry name" value="Rev_trsase/Diguanyl_cyclase"/>
</dbReference>
<dbReference type="InterPro" id="IPR001633">
    <property type="entry name" value="EAL_dom"/>
</dbReference>
<gene>
    <name evidence="3" type="ORF">SAMN02745221_02028</name>
</gene>
<reference evidence="4" key="1">
    <citation type="submission" date="2016-11" db="EMBL/GenBank/DDBJ databases">
        <authorList>
            <person name="Varghese N."/>
            <person name="Submissions S."/>
        </authorList>
    </citation>
    <scope>NUCLEOTIDE SEQUENCE [LARGE SCALE GENOMIC DNA]</scope>
    <source>
        <strain evidence="4">DSM 11003</strain>
    </source>
</reference>
<protein>
    <submittedName>
        <fullName evidence="3">Diguanylate cyclase (GGDEF) domain-containing protein</fullName>
    </submittedName>
</protein>
<dbReference type="InterPro" id="IPR000160">
    <property type="entry name" value="GGDEF_dom"/>
</dbReference>
<dbReference type="GO" id="GO:0071111">
    <property type="term" value="F:cyclic-guanylate-specific phosphodiesterase activity"/>
    <property type="evidence" value="ECO:0007669"/>
    <property type="project" value="InterPro"/>
</dbReference>
<dbReference type="Pfam" id="PF00563">
    <property type="entry name" value="EAL"/>
    <property type="match status" value="1"/>
</dbReference>
<dbReference type="Pfam" id="PF00990">
    <property type="entry name" value="GGDEF"/>
    <property type="match status" value="1"/>
</dbReference>
<dbReference type="Pfam" id="PF00571">
    <property type="entry name" value="CBS"/>
    <property type="match status" value="1"/>
</dbReference>
<feature type="domain" description="GGDEF" evidence="2">
    <location>
        <begin position="621"/>
        <end position="777"/>
    </location>
</feature>
<sequence length="781" mass="88126">MLNTNILPQYLVKNITGKKKPHLRNLTNDRSSGLPTLVSVFPLLDSLRKKMPLAIFYIDIENFQSIENTKGKEVSQHILWTIGEFLKSASFDFYGRRQNLVTVSLGSDDFLVFVDLPPIDEDFAVHYSALKAELEKQINQIIAPLKLEKNLHIHLGYAEIKDNACAFIESVVYKAIKEAAFTAKNYAHASEHAKWQIFKTIISQKGIRTFYQPIISLKNGKITGWEALSRGPQGSLLETPLALFNAAQYYNHLYELEIICQEKALARISPYLKGHYLFLNISPRIIYSHYEQHLKFIEQLLAKYALDSQNIVLELTERDAIENYEQFKKALNHYRDSGFLIAIDDTGAGYSSLQAIAETKPEFMKVDMSLIRGIDKDPTKKALLETLVNFSCKIGTQIICEGIETLEEFKTLASMGCDYGQGYFIAQPAPDISQEISSPITSDNSFFFYPSCYDFKSSHKIEDMARYQESLPPDTPVTSIVDLFKNNKLINSYAICENDIPIGLITRERLFAILGSRYGYDLFARKPVRNIMDKQPLILPGYTPVEEAASVIAARLENGFMDNYIIVTRNCSYAGIVNTSKIIDTLARIQIAQAKDAHPLTGLPGNCYIKRKLTSLIEAKQEFTVLYIDLDDFKAFNDYYGFGHGDRAITLLADIINEQVRSYGNAEDMVGHIGGDDFIVITTPEKADTVANHIIAEFDRNITKLYDQAAQKCGYIETANRQGVITRFPIMTLSIAGITNNREAPFVDYLHLSETAAKVKKIAKQQKGSSYLNSRKISLPD</sequence>
<proteinExistence type="predicted"/>
<dbReference type="EMBL" id="FQWY01000049">
    <property type="protein sequence ID" value="SHH25450.1"/>
    <property type="molecule type" value="Genomic_DNA"/>
</dbReference>
<dbReference type="SUPFAM" id="SSF141868">
    <property type="entry name" value="EAL domain-like"/>
    <property type="match status" value="1"/>
</dbReference>
<dbReference type="PANTHER" id="PTHR33121">
    <property type="entry name" value="CYCLIC DI-GMP PHOSPHODIESTERASE PDEF"/>
    <property type="match status" value="1"/>
</dbReference>
<dbReference type="PROSITE" id="PS50883">
    <property type="entry name" value="EAL"/>
    <property type="match status" value="1"/>
</dbReference>
<dbReference type="STRING" id="1123382.SAMN02745221_02028"/>
<dbReference type="AlphaFoldDB" id="A0A1M5RH34"/>
<dbReference type="CDD" id="cd01948">
    <property type="entry name" value="EAL"/>
    <property type="match status" value="1"/>
</dbReference>
<dbReference type="SUPFAM" id="SSF55073">
    <property type="entry name" value="Nucleotide cyclase"/>
    <property type="match status" value="2"/>
</dbReference>
<dbReference type="InterPro" id="IPR035919">
    <property type="entry name" value="EAL_sf"/>
</dbReference>